<dbReference type="PANTHER" id="PTHR13847:SF289">
    <property type="entry name" value="GLYCINE OXIDASE"/>
    <property type="match status" value="1"/>
</dbReference>
<feature type="compositionally biased region" description="Pro residues" evidence="2">
    <location>
        <begin position="363"/>
        <end position="373"/>
    </location>
</feature>
<organism evidence="4 5">
    <name type="scientific">Zasmidium cellare ATCC 36951</name>
    <dbReference type="NCBI Taxonomy" id="1080233"/>
    <lineage>
        <taxon>Eukaryota</taxon>
        <taxon>Fungi</taxon>
        <taxon>Dikarya</taxon>
        <taxon>Ascomycota</taxon>
        <taxon>Pezizomycotina</taxon>
        <taxon>Dothideomycetes</taxon>
        <taxon>Dothideomycetidae</taxon>
        <taxon>Mycosphaerellales</taxon>
        <taxon>Mycosphaerellaceae</taxon>
        <taxon>Zasmidium</taxon>
    </lineage>
</organism>
<dbReference type="InterPro" id="IPR006076">
    <property type="entry name" value="FAD-dep_OxRdtase"/>
</dbReference>
<feature type="compositionally biased region" description="Polar residues" evidence="2">
    <location>
        <begin position="307"/>
        <end position="323"/>
    </location>
</feature>
<feature type="compositionally biased region" description="Polar residues" evidence="2">
    <location>
        <begin position="222"/>
        <end position="247"/>
    </location>
</feature>
<feature type="compositionally biased region" description="Low complexity" evidence="2">
    <location>
        <begin position="153"/>
        <end position="167"/>
    </location>
</feature>
<dbReference type="GeneID" id="54564911"/>
<accession>A0A6A6D139</accession>
<dbReference type="Pfam" id="PF01266">
    <property type="entry name" value="DAO"/>
    <property type="match status" value="1"/>
</dbReference>
<feature type="compositionally biased region" description="Polar residues" evidence="2">
    <location>
        <begin position="41"/>
        <end position="52"/>
    </location>
</feature>
<dbReference type="RefSeq" id="XP_033672255.1">
    <property type="nucleotide sequence ID" value="XM_033811639.1"/>
</dbReference>
<dbReference type="InterPro" id="IPR036188">
    <property type="entry name" value="FAD/NAD-bd_sf"/>
</dbReference>
<feature type="compositionally biased region" description="Basic and acidic residues" evidence="2">
    <location>
        <begin position="138"/>
        <end position="152"/>
    </location>
</feature>
<evidence type="ECO:0000259" key="3">
    <source>
        <dbReference type="Pfam" id="PF01266"/>
    </source>
</evidence>
<dbReference type="SUPFAM" id="SSF57903">
    <property type="entry name" value="FYVE/PHD zinc finger"/>
    <property type="match status" value="1"/>
</dbReference>
<keyword evidence="5" id="KW-1185">Reference proteome</keyword>
<name>A0A6A6D139_ZASCE</name>
<dbReference type="Gene3D" id="3.50.50.60">
    <property type="entry name" value="FAD/NAD(P)-binding domain"/>
    <property type="match status" value="2"/>
</dbReference>
<evidence type="ECO:0000313" key="5">
    <source>
        <dbReference type="Proteomes" id="UP000799537"/>
    </source>
</evidence>
<dbReference type="Gene3D" id="3.30.9.10">
    <property type="entry name" value="D-Amino Acid Oxidase, subunit A, domain 2"/>
    <property type="match status" value="1"/>
</dbReference>
<dbReference type="AlphaFoldDB" id="A0A6A6D139"/>
<evidence type="ECO:0000313" key="4">
    <source>
        <dbReference type="EMBL" id="KAF2171366.1"/>
    </source>
</evidence>
<feature type="compositionally biased region" description="Low complexity" evidence="2">
    <location>
        <begin position="284"/>
        <end position="293"/>
    </location>
</feature>
<evidence type="ECO:0000256" key="2">
    <source>
        <dbReference type="SAM" id="MobiDB-lite"/>
    </source>
</evidence>
<feature type="region of interest" description="Disordered" evidence="2">
    <location>
        <begin position="138"/>
        <end position="373"/>
    </location>
</feature>
<dbReference type="GO" id="GO:0005737">
    <property type="term" value="C:cytoplasm"/>
    <property type="evidence" value="ECO:0007669"/>
    <property type="project" value="TreeGrafter"/>
</dbReference>
<sequence>MSSYNLDNNMSTNNVDSIMSDNNTDSIMTNEQSLNNTVNPFAPPQASSSITTAPPGPQRRKINKDFTKDTKTKTAKCKICGDRIKTFSHQCGTCKLRICSDCSEADGANTDAHKAVARDYLDEGCWCGFASKFNPAFKDRMPGVKMRDESTGKTKAGSSAAASGSTTGKRKRTKSKKAVEAEAEASPELDATAAGAESESPDNPFKIRTPTAAMSTEYFYVQPSNNSTLPESRSTNDADVESSSPVQEAQEPPRKRRKSNDSTPKTPADDVQDPFLTQQNAGNSSSSLSSAPSVLNDPASEAIEADQSPQLQRSTRSSNSSENIVLAGPPPPQQAEVQTSRPRRSTRALRAQPTPSTRKTKQPAPPAPKAIPPPVLEDHIVIIGAGAIGMFTALQLAQKSASKGKKQKITVVDINSEPFALASGHSAGFLTTHGMKESCDKLMAAAINEWNELTQSADFRKAVKLSSAVFSPTDDESLAPSTALPWFRAEEGRFTAEDTNTLGLLSPASLSAWLYRSCQRLGVLFRFDHQPTEIKRDRAGVMTGVIIKHAAEAKKKPELLSCAHLLLAAGAFTPDLAARLFPSGAPRPAAQALQSAQWVRFDHLPLPATTTTAKQGVLLPRGEASPISLISHPARRSVILSAAWPLASARRLGAYDALANPVHDAAALRKLAGEALVVEGVDFSRIGTTDACYVSARPVLGEVGGMGVGARVWLAYGFGMVGTTVAPGVGKVLAERVLGEGKGKVDLGGFGGECGVVGGKGKGRAV</sequence>
<gene>
    <name evidence="4" type="ORF">M409DRAFT_50816</name>
</gene>
<proteinExistence type="predicted"/>
<protein>
    <recommendedName>
        <fullName evidence="3">FAD dependent oxidoreductase domain-containing protein</fullName>
    </recommendedName>
</protein>
<dbReference type="PANTHER" id="PTHR13847">
    <property type="entry name" value="SARCOSINE DEHYDROGENASE-RELATED"/>
    <property type="match status" value="1"/>
</dbReference>
<feature type="region of interest" description="Disordered" evidence="2">
    <location>
        <begin position="41"/>
        <end position="67"/>
    </location>
</feature>
<keyword evidence="1" id="KW-0560">Oxidoreductase</keyword>
<dbReference type="GO" id="GO:0016491">
    <property type="term" value="F:oxidoreductase activity"/>
    <property type="evidence" value="ECO:0007669"/>
    <property type="project" value="UniProtKB-KW"/>
</dbReference>
<feature type="domain" description="FAD dependent oxidoreductase" evidence="3">
    <location>
        <begin position="380"/>
        <end position="736"/>
    </location>
</feature>
<dbReference type="Proteomes" id="UP000799537">
    <property type="component" value="Unassembled WGS sequence"/>
</dbReference>
<dbReference type="InterPro" id="IPR011011">
    <property type="entry name" value="Znf_FYVE_PHD"/>
</dbReference>
<reference evidence="4" key="1">
    <citation type="journal article" date="2020" name="Stud. Mycol.">
        <title>101 Dothideomycetes genomes: a test case for predicting lifestyles and emergence of pathogens.</title>
        <authorList>
            <person name="Haridas S."/>
            <person name="Albert R."/>
            <person name="Binder M."/>
            <person name="Bloem J."/>
            <person name="Labutti K."/>
            <person name="Salamov A."/>
            <person name="Andreopoulos B."/>
            <person name="Baker S."/>
            <person name="Barry K."/>
            <person name="Bills G."/>
            <person name="Bluhm B."/>
            <person name="Cannon C."/>
            <person name="Castanera R."/>
            <person name="Culley D."/>
            <person name="Daum C."/>
            <person name="Ezra D."/>
            <person name="Gonzalez J."/>
            <person name="Henrissat B."/>
            <person name="Kuo A."/>
            <person name="Liang C."/>
            <person name="Lipzen A."/>
            <person name="Lutzoni F."/>
            <person name="Magnuson J."/>
            <person name="Mondo S."/>
            <person name="Nolan M."/>
            <person name="Ohm R."/>
            <person name="Pangilinan J."/>
            <person name="Park H.-J."/>
            <person name="Ramirez L."/>
            <person name="Alfaro M."/>
            <person name="Sun H."/>
            <person name="Tritt A."/>
            <person name="Yoshinaga Y."/>
            <person name="Zwiers L.-H."/>
            <person name="Turgeon B."/>
            <person name="Goodwin S."/>
            <person name="Spatafora J."/>
            <person name="Crous P."/>
            <person name="Grigoriev I."/>
        </authorList>
    </citation>
    <scope>NUCLEOTIDE SEQUENCE</scope>
    <source>
        <strain evidence="4">ATCC 36951</strain>
    </source>
</reference>
<evidence type="ECO:0000256" key="1">
    <source>
        <dbReference type="ARBA" id="ARBA00023002"/>
    </source>
</evidence>
<dbReference type="EMBL" id="ML993583">
    <property type="protein sequence ID" value="KAF2171366.1"/>
    <property type="molecule type" value="Genomic_DNA"/>
</dbReference>
<dbReference type="SUPFAM" id="SSF51905">
    <property type="entry name" value="FAD/NAD(P)-binding domain"/>
    <property type="match status" value="1"/>
</dbReference>
<dbReference type="OrthoDB" id="498204at2759"/>